<dbReference type="UniPathway" id="UPA00048">
    <property type="reaction ID" value="UER00073"/>
</dbReference>
<dbReference type="InterPro" id="IPR043131">
    <property type="entry name" value="BCAT-like_N"/>
</dbReference>
<evidence type="ECO:0000256" key="8">
    <source>
        <dbReference type="ARBA" id="ARBA00022576"/>
    </source>
</evidence>
<evidence type="ECO:0000256" key="11">
    <source>
        <dbReference type="ARBA" id="ARBA00048212"/>
    </source>
</evidence>
<dbReference type="AlphaFoldDB" id="A0A388SEG8"/>
<dbReference type="EC" id="2.6.1.42" evidence="7"/>
<dbReference type="GO" id="GO:0009098">
    <property type="term" value="P:L-leucine biosynthetic process"/>
    <property type="evidence" value="ECO:0007669"/>
    <property type="project" value="UniProtKB-UniPathway"/>
</dbReference>
<reference evidence="15 16" key="1">
    <citation type="journal article" date="2018" name="Int. J. Syst. Evol. Microbiol.">
        <title>Mesosutterella multiformis gen. nov., sp. nov., a member of the family Sutterellaceae and Sutterella megalosphaeroides sp. nov., isolated from human faeces.</title>
        <authorList>
            <person name="Sakamoto M."/>
            <person name="Ikeyama N."/>
            <person name="Kunihiro T."/>
            <person name="Iino T."/>
            <person name="Yuki M."/>
            <person name="Ohkuma M."/>
        </authorList>
    </citation>
    <scope>NUCLEOTIDE SEQUENCE [LARGE SCALE GENOMIC DNA]</scope>
    <source>
        <strain evidence="15 16">4NBBH2</strain>
    </source>
</reference>
<comment type="function">
    <text evidence="2">Acts on leucine, isoleucine and valine.</text>
</comment>
<comment type="catalytic activity">
    <reaction evidence="11">
        <text>L-valine + 2-oxoglutarate = 3-methyl-2-oxobutanoate + L-glutamate</text>
        <dbReference type="Rhea" id="RHEA:24813"/>
        <dbReference type="ChEBI" id="CHEBI:11851"/>
        <dbReference type="ChEBI" id="CHEBI:16810"/>
        <dbReference type="ChEBI" id="CHEBI:29985"/>
        <dbReference type="ChEBI" id="CHEBI:57762"/>
        <dbReference type="EC" id="2.6.1.42"/>
    </reaction>
</comment>
<evidence type="ECO:0000256" key="9">
    <source>
        <dbReference type="ARBA" id="ARBA00022679"/>
    </source>
</evidence>
<dbReference type="InterPro" id="IPR033939">
    <property type="entry name" value="BCAT_family"/>
</dbReference>
<protein>
    <recommendedName>
        <fullName evidence="7">branched-chain-amino-acid transaminase</fullName>
        <ecNumber evidence="7">2.6.1.42</ecNumber>
    </recommendedName>
</protein>
<dbReference type="GO" id="GO:0009097">
    <property type="term" value="P:isoleucine biosynthetic process"/>
    <property type="evidence" value="ECO:0007669"/>
    <property type="project" value="UniProtKB-UniPathway"/>
</dbReference>
<comment type="cofactor">
    <cofactor evidence="1">
        <name>pyridoxal 5'-phosphate</name>
        <dbReference type="ChEBI" id="CHEBI:597326"/>
    </cofactor>
</comment>
<dbReference type="InterPro" id="IPR036038">
    <property type="entry name" value="Aminotransferase-like"/>
</dbReference>
<dbReference type="SUPFAM" id="SSF56752">
    <property type="entry name" value="D-aminoacid aminotransferase-like PLP-dependent enzymes"/>
    <property type="match status" value="1"/>
</dbReference>
<sequence>MEKKNLDWANLGFTYRPIDYRWQTRWHDGAWEEGGLTTDPDITLSEAACVFHYSQSCFEGLKAYTTKDGHIVTFRPDQNAERMQNTCRRLEMPPLPKETFLKALDETVKANAAWVPPFGTGASLYIRPVMIGSGPQIGVAPAHEFLFRLFAMPVGSYFQGGVKPIRIQVAQYDRAAPRGTGHIKAGLNYAMSLYPTMEAHRAGFAENIYLDPSTHTYVEETGGANVLFVDKDNNLIVPKSNSILPSVTRRSLVYVGEHYLGLKVIERQVKFSEVKDMKECALCGTAAVLAPVGMIHSEDGDIYFPSGMDKIGEISGKIRETLLKIQSCEIEAPEGWIRRIL</sequence>
<dbReference type="PANTHER" id="PTHR42825:SF2">
    <property type="entry name" value="BRANCHED-CHAIN-AMINO-ACID AMINOTRANSFERASE 3, CHLOROPLASTIC-RELATED"/>
    <property type="match status" value="1"/>
</dbReference>
<gene>
    <name evidence="15" type="primary">ilvE</name>
    <name evidence="15" type="ORF">MESMUL_12030</name>
</gene>
<accession>A0A401LNC3</accession>
<evidence type="ECO:0000256" key="7">
    <source>
        <dbReference type="ARBA" id="ARBA00013053"/>
    </source>
</evidence>
<dbReference type="OrthoDB" id="9804984at2"/>
<dbReference type="UniPathway" id="UPA00047">
    <property type="reaction ID" value="UER00058"/>
</dbReference>
<dbReference type="UniPathway" id="UPA00049">
    <property type="reaction ID" value="UER00062"/>
</dbReference>
<evidence type="ECO:0000256" key="14">
    <source>
        <dbReference type="PIRSR" id="PIRSR006468-1"/>
    </source>
</evidence>
<name>A0A388SEG8_9BURK</name>
<evidence type="ECO:0000313" key="15">
    <source>
        <dbReference type="EMBL" id="GBO93849.1"/>
    </source>
</evidence>
<accession>A0A388SEG8</accession>
<dbReference type="GO" id="GO:0004084">
    <property type="term" value="F:branched-chain-amino-acid transaminase activity"/>
    <property type="evidence" value="ECO:0007669"/>
    <property type="project" value="UniProtKB-EC"/>
</dbReference>
<evidence type="ECO:0000256" key="10">
    <source>
        <dbReference type="ARBA" id="ARBA00022898"/>
    </source>
</evidence>
<comment type="caution">
    <text evidence="15">The sequence shown here is derived from an EMBL/GenBank/DDBJ whole genome shotgun (WGS) entry which is preliminary data.</text>
</comment>
<dbReference type="EMBL" id="BGZJ01000001">
    <property type="protein sequence ID" value="GBO93849.1"/>
    <property type="molecule type" value="Genomic_DNA"/>
</dbReference>
<dbReference type="CDD" id="cd01557">
    <property type="entry name" value="BCAT_beta_family"/>
    <property type="match status" value="1"/>
</dbReference>
<keyword evidence="8 15" id="KW-0032">Aminotransferase</keyword>
<dbReference type="NCBIfam" id="NF009897">
    <property type="entry name" value="PRK13357.1"/>
    <property type="match status" value="1"/>
</dbReference>
<comment type="pathway">
    <text evidence="4">Amino-acid biosynthesis; L-valine biosynthesis; L-valine from pyruvate: step 4/4.</text>
</comment>
<dbReference type="InterPro" id="IPR005786">
    <property type="entry name" value="B_amino_transII"/>
</dbReference>
<dbReference type="PIRSF" id="PIRSF006468">
    <property type="entry name" value="BCAT1"/>
    <property type="match status" value="1"/>
</dbReference>
<dbReference type="Proteomes" id="UP000266091">
    <property type="component" value="Unassembled WGS sequence"/>
</dbReference>
<dbReference type="PANTHER" id="PTHR42825">
    <property type="entry name" value="AMINO ACID AMINOTRANSFERASE"/>
    <property type="match status" value="1"/>
</dbReference>
<dbReference type="InterPro" id="IPR043132">
    <property type="entry name" value="BCAT-like_C"/>
</dbReference>
<evidence type="ECO:0000256" key="2">
    <source>
        <dbReference type="ARBA" id="ARBA00003109"/>
    </source>
</evidence>
<feature type="modified residue" description="N6-(pyridoxal phosphate)lysine" evidence="14">
    <location>
        <position position="184"/>
    </location>
</feature>
<evidence type="ECO:0000256" key="13">
    <source>
        <dbReference type="ARBA" id="ARBA00049229"/>
    </source>
</evidence>
<evidence type="ECO:0000256" key="4">
    <source>
        <dbReference type="ARBA" id="ARBA00004931"/>
    </source>
</evidence>
<dbReference type="GO" id="GO:0009099">
    <property type="term" value="P:L-valine biosynthetic process"/>
    <property type="evidence" value="ECO:0007669"/>
    <property type="project" value="UniProtKB-UniPathway"/>
</dbReference>
<comment type="catalytic activity">
    <reaction evidence="13">
        <text>L-leucine + 2-oxoglutarate = 4-methyl-2-oxopentanoate + L-glutamate</text>
        <dbReference type="Rhea" id="RHEA:18321"/>
        <dbReference type="ChEBI" id="CHEBI:16810"/>
        <dbReference type="ChEBI" id="CHEBI:17865"/>
        <dbReference type="ChEBI" id="CHEBI:29985"/>
        <dbReference type="ChEBI" id="CHEBI:57427"/>
        <dbReference type="EC" id="2.6.1.42"/>
    </reaction>
</comment>
<evidence type="ECO:0000256" key="12">
    <source>
        <dbReference type="ARBA" id="ARBA00048798"/>
    </source>
</evidence>
<evidence type="ECO:0000256" key="1">
    <source>
        <dbReference type="ARBA" id="ARBA00001933"/>
    </source>
</evidence>
<keyword evidence="10" id="KW-0663">Pyridoxal phosphate</keyword>
<dbReference type="RefSeq" id="WP_116270146.1">
    <property type="nucleotide sequence ID" value="NZ_BGZJ01000001.1"/>
</dbReference>
<comment type="pathway">
    <text evidence="3">Amino-acid biosynthesis; L-isoleucine biosynthesis; L-isoleucine from 2-oxobutanoate: step 4/4.</text>
</comment>
<organism evidence="15 16">
    <name type="scientific">Mesosutterella multiformis</name>
    <dbReference type="NCBI Taxonomy" id="2259133"/>
    <lineage>
        <taxon>Bacteria</taxon>
        <taxon>Pseudomonadati</taxon>
        <taxon>Pseudomonadota</taxon>
        <taxon>Betaproteobacteria</taxon>
        <taxon>Burkholderiales</taxon>
        <taxon>Sutterellaceae</taxon>
        <taxon>Mesosutterella</taxon>
    </lineage>
</organism>
<evidence type="ECO:0000256" key="3">
    <source>
        <dbReference type="ARBA" id="ARBA00004824"/>
    </source>
</evidence>
<comment type="catalytic activity">
    <reaction evidence="12">
        <text>L-isoleucine + 2-oxoglutarate = (S)-3-methyl-2-oxopentanoate + L-glutamate</text>
        <dbReference type="Rhea" id="RHEA:24801"/>
        <dbReference type="ChEBI" id="CHEBI:16810"/>
        <dbReference type="ChEBI" id="CHEBI:29985"/>
        <dbReference type="ChEBI" id="CHEBI:35146"/>
        <dbReference type="ChEBI" id="CHEBI:58045"/>
        <dbReference type="EC" id="2.6.1.42"/>
    </reaction>
</comment>
<evidence type="ECO:0000313" key="16">
    <source>
        <dbReference type="Proteomes" id="UP000266091"/>
    </source>
</evidence>
<keyword evidence="16" id="KW-1185">Reference proteome</keyword>
<dbReference type="NCBIfam" id="TIGR01123">
    <property type="entry name" value="ilvE_II"/>
    <property type="match status" value="1"/>
</dbReference>
<evidence type="ECO:0000256" key="6">
    <source>
        <dbReference type="ARBA" id="ARBA00009320"/>
    </source>
</evidence>
<proteinExistence type="inferred from homology"/>
<dbReference type="Pfam" id="PF01063">
    <property type="entry name" value="Aminotran_4"/>
    <property type="match status" value="1"/>
</dbReference>
<comment type="pathway">
    <text evidence="5">Amino-acid biosynthesis; L-leucine biosynthesis; L-leucine from 3-methyl-2-oxobutanoate: step 4/4.</text>
</comment>
<keyword evidence="9 15" id="KW-0808">Transferase</keyword>
<dbReference type="Gene3D" id="3.30.470.10">
    <property type="match status" value="1"/>
</dbReference>
<evidence type="ECO:0000256" key="5">
    <source>
        <dbReference type="ARBA" id="ARBA00005072"/>
    </source>
</evidence>
<dbReference type="FunFam" id="3.30.470.10:FF:000004">
    <property type="entry name" value="Branched-chain-amino-acid aminotransferase"/>
    <property type="match status" value="1"/>
</dbReference>
<dbReference type="Gene3D" id="3.20.10.10">
    <property type="entry name" value="D-amino Acid Aminotransferase, subunit A, domain 2"/>
    <property type="match status" value="1"/>
</dbReference>
<dbReference type="InterPro" id="IPR001544">
    <property type="entry name" value="Aminotrans_IV"/>
</dbReference>
<comment type="similarity">
    <text evidence="6">Belongs to the class-IV pyridoxal-phosphate-dependent aminotransferase family.</text>
</comment>